<keyword evidence="2" id="KW-0547">Nucleotide-binding</keyword>
<dbReference type="PANTHER" id="PTHR42708:SF1">
    <property type="entry name" value="GLIDING MOTILITY PROTEIN MGLA"/>
    <property type="match status" value="1"/>
</dbReference>
<dbReference type="Proteomes" id="UP000199323">
    <property type="component" value="Unassembled WGS sequence"/>
</dbReference>
<comment type="similarity">
    <text evidence="1">Belongs to the GPN-loop GTPase family.</text>
</comment>
<dbReference type="InterPro" id="IPR004130">
    <property type="entry name" value="Gpn"/>
</dbReference>
<dbReference type="GO" id="GO:0016787">
    <property type="term" value="F:hydrolase activity"/>
    <property type="evidence" value="ECO:0007669"/>
    <property type="project" value="UniProtKB-KW"/>
</dbReference>
<sequence>MIKEGRTVQQAARPTSTAVKILVAGALAVGKTTLVASVSEIRPLTTEEKLTVASAATDDLTGVESKATTTVAFDFGRITFGGPDDLLTLYVFGTPGQERFTYLWDGLAAGAIGAVVLADTRRLEDSFACLDYFEARRLPFIVAVNEFDGADRYHVDEVRDALELKPRVPVVLCDARSRTSATATLSALVRHALHSLPHAAPSPLGAPA</sequence>
<dbReference type="Pfam" id="PF03029">
    <property type="entry name" value="ATP_bind_1"/>
    <property type="match status" value="1"/>
</dbReference>
<dbReference type="Gene3D" id="3.40.50.300">
    <property type="entry name" value="P-loop containing nucleotide triphosphate hydrolases"/>
    <property type="match status" value="1"/>
</dbReference>
<keyword evidence="5" id="KW-0675">Receptor</keyword>
<dbReference type="InterPro" id="IPR052705">
    <property type="entry name" value="Gliding_Motility_GTPase"/>
</dbReference>
<evidence type="ECO:0000313" key="5">
    <source>
        <dbReference type="EMBL" id="SFF75108.1"/>
    </source>
</evidence>
<dbReference type="EMBL" id="FONG01000027">
    <property type="protein sequence ID" value="SFF75108.1"/>
    <property type="molecule type" value="Genomic_DNA"/>
</dbReference>
<proteinExistence type="inferred from homology"/>
<evidence type="ECO:0000256" key="4">
    <source>
        <dbReference type="ARBA" id="ARBA00023134"/>
    </source>
</evidence>
<accession>A0A1I2L990</accession>
<dbReference type="InterPro" id="IPR027417">
    <property type="entry name" value="P-loop_NTPase"/>
</dbReference>
<keyword evidence="4" id="KW-0342">GTP-binding</keyword>
<dbReference type="OrthoDB" id="4319884at2"/>
<gene>
    <name evidence="5" type="ORF">SAMN05216251_12748</name>
</gene>
<protein>
    <submittedName>
        <fullName evidence="5">Signal recognition particle receptor subunit beta, a GTPase</fullName>
    </submittedName>
</protein>
<evidence type="ECO:0000256" key="3">
    <source>
        <dbReference type="ARBA" id="ARBA00022801"/>
    </source>
</evidence>
<dbReference type="STRING" id="380248.SAMN05216251_12748"/>
<dbReference type="CDD" id="cd00882">
    <property type="entry name" value="Ras_like_GTPase"/>
    <property type="match status" value="1"/>
</dbReference>
<dbReference type="RefSeq" id="WP_093717219.1">
    <property type="nucleotide sequence ID" value="NZ_FONG01000027.1"/>
</dbReference>
<keyword evidence="3" id="KW-0378">Hydrolase</keyword>
<evidence type="ECO:0000313" key="6">
    <source>
        <dbReference type="Proteomes" id="UP000199323"/>
    </source>
</evidence>
<organism evidence="5 6">
    <name type="scientific">Actinacidiphila alni</name>
    <dbReference type="NCBI Taxonomy" id="380248"/>
    <lineage>
        <taxon>Bacteria</taxon>
        <taxon>Bacillati</taxon>
        <taxon>Actinomycetota</taxon>
        <taxon>Actinomycetes</taxon>
        <taxon>Kitasatosporales</taxon>
        <taxon>Streptomycetaceae</taxon>
        <taxon>Actinacidiphila</taxon>
    </lineage>
</organism>
<dbReference type="GO" id="GO:0005525">
    <property type="term" value="F:GTP binding"/>
    <property type="evidence" value="ECO:0007669"/>
    <property type="project" value="UniProtKB-KW"/>
</dbReference>
<dbReference type="SUPFAM" id="SSF52540">
    <property type="entry name" value="P-loop containing nucleoside triphosphate hydrolases"/>
    <property type="match status" value="1"/>
</dbReference>
<keyword evidence="6" id="KW-1185">Reference proteome</keyword>
<name>A0A1I2L990_9ACTN</name>
<dbReference type="PANTHER" id="PTHR42708">
    <property type="entry name" value="ATP/GTP-BINDING PROTEIN-RELATED"/>
    <property type="match status" value="1"/>
</dbReference>
<evidence type="ECO:0000256" key="1">
    <source>
        <dbReference type="ARBA" id="ARBA00005290"/>
    </source>
</evidence>
<dbReference type="AlphaFoldDB" id="A0A1I2L990"/>
<evidence type="ECO:0000256" key="2">
    <source>
        <dbReference type="ARBA" id="ARBA00022741"/>
    </source>
</evidence>
<reference evidence="5 6" key="1">
    <citation type="submission" date="2016-10" db="EMBL/GenBank/DDBJ databases">
        <authorList>
            <person name="de Groot N.N."/>
        </authorList>
    </citation>
    <scope>NUCLEOTIDE SEQUENCE [LARGE SCALE GENOMIC DNA]</scope>
    <source>
        <strain evidence="5 6">CGMCC 4.3510</strain>
    </source>
</reference>